<evidence type="ECO:0000259" key="1">
    <source>
        <dbReference type="PROSITE" id="PS00906"/>
    </source>
</evidence>
<gene>
    <name evidence="2" type="ORF">DD924_20115</name>
</gene>
<dbReference type="GO" id="GO:0006779">
    <property type="term" value="P:porphyrin-containing compound biosynthetic process"/>
    <property type="evidence" value="ECO:0007669"/>
    <property type="project" value="InterPro"/>
</dbReference>
<feature type="domain" description="Uroporphyrinogen decarboxylase (URO-D)" evidence="1">
    <location>
        <begin position="22"/>
        <end position="31"/>
    </location>
</feature>
<sequence length="33" mass="3716">MGTTKNDTILRAIKGEVVSHTPVWFMRQAGRSQ</sequence>
<dbReference type="Proteomes" id="UP000246351">
    <property type="component" value="Unassembled WGS sequence"/>
</dbReference>
<evidence type="ECO:0000313" key="2">
    <source>
        <dbReference type="EMBL" id="PWZ93353.1"/>
    </source>
</evidence>
<name>A0A317Z4I0_STAPS</name>
<accession>A0A317Z4I0</accession>
<dbReference type="Pfam" id="PF01208">
    <property type="entry name" value="URO-D"/>
    <property type="match status" value="1"/>
</dbReference>
<organism evidence="2 3">
    <name type="scientific">Staphylococcus pseudintermedius</name>
    <dbReference type="NCBI Taxonomy" id="283734"/>
    <lineage>
        <taxon>Bacteria</taxon>
        <taxon>Bacillati</taxon>
        <taxon>Bacillota</taxon>
        <taxon>Bacilli</taxon>
        <taxon>Bacillales</taxon>
        <taxon>Staphylococcaceae</taxon>
        <taxon>Staphylococcus</taxon>
        <taxon>Staphylococcus intermedius group</taxon>
    </lineage>
</organism>
<dbReference type="GO" id="GO:0004853">
    <property type="term" value="F:uroporphyrinogen decarboxylase activity"/>
    <property type="evidence" value="ECO:0007669"/>
    <property type="project" value="InterPro"/>
</dbReference>
<evidence type="ECO:0000313" key="3">
    <source>
        <dbReference type="Proteomes" id="UP000246351"/>
    </source>
</evidence>
<dbReference type="EMBL" id="QEIV01002556">
    <property type="protein sequence ID" value="PWZ93353.1"/>
    <property type="molecule type" value="Genomic_DNA"/>
</dbReference>
<reference evidence="2 3" key="1">
    <citation type="journal article" date="2018" name="Vet. Microbiol.">
        <title>Clonal diversity and geographic distribution of methicillin-resistant Staphylococcus pseudintermedius from Australian animals: Discovery of novel sequence types.</title>
        <authorList>
            <person name="Worthing K.A."/>
            <person name="Abraham S."/>
            <person name="Coombs G.W."/>
            <person name="Pang S."/>
            <person name="Saputra S."/>
            <person name="Jordan D."/>
            <person name="Trott D.J."/>
            <person name="Norris J.M."/>
        </authorList>
    </citation>
    <scope>NUCLEOTIDE SEQUENCE [LARGE SCALE GENOMIC DNA]</scope>
    <source>
        <strain evidence="2 3">ST71 3</strain>
    </source>
</reference>
<dbReference type="PROSITE" id="PS00906">
    <property type="entry name" value="UROD_1"/>
    <property type="match status" value="1"/>
</dbReference>
<dbReference type="InterPro" id="IPR038071">
    <property type="entry name" value="UROD/MetE-like_sf"/>
</dbReference>
<dbReference type="SUPFAM" id="SSF51726">
    <property type="entry name" value="UROD/MetE-like"/>
    <property type="match status" value="1"/>
</dbReference>
<protein>
    <recommendedName>
        <fullName evidence="1">Uroporphyrinogen decarboxylase (URO-D) domain-containing protein</fullName>
    </recommendedName>
</protein>
<proteinExistence type="predicted"/>
<dbReference type="InterPro" id="IPR000257">
    <property type="entry name" value="Uroporphyrinogen_deCOase"/>
</dbReference>
<comment type="caution">
    <text evidence="2">The sequence shown here is derived from an EMBL/GenBank/DDBJ whole genome shotgun (WGS) entry which is preliminary data.</text>
</comment>
<dbReference type="Gene3D" id="3.20.20.210">
    <property type="match status" value="1"/>
</dbReference>
<feature type="non-terminal residue" evidence="2">
    <location>
        <position position="33"/>
    </location>
</feature>
<dbReference type="AlphaFoldDB" id="A0A317Z4I0"/>